<comment type="caution">
    <text evidence="1">The sequence shown here is derived from an EMBL/GenBank/DDBJ whole genome shotgun (WGS) entry which is preliminary data.</text>
</comment>
<accession>A0A540WW92</accession>
<dbReference type="GO" id="GO:0008237">
    <property type="term" value="F:metallopeptidase activity"/>
    <property type="evidence" value="ECO:0007669"/>
    <property type="project" value="InterPro"/>
</dbReference>
<protein>
    <recommendedName>
        <fullName evidence="3">Peptidase metallopeptidase domain-containing protein</fullName>
    </recommendedName>
</protein>
<organism evidence="1 2">
    <name type="scientific">Myxococcus llanfairpwllgwyngyllgogerychwyrndrobwllllantysiliogogogochensis</name>
    <dbReference type="NCBI Taxonomy" id="2590453"/>
    <lineage>
        <taxon>Bacteria</taxon>
        <taxon>Pseudomonadati</taxon>
        <taxon>Myxococcota</taxon>
        <taxon>Myxococcia</taxon>
        <taxon>Myxococcales</taxon>
        <taxon>Cystobacterineae</taxon>
        <taxon>Myxococcaceae</taxon>
        <taxon>Myxococcus</taxon>
    </lineage>
</organism>
<evidence type="ECO:0008006" key="3">
    <source>
        <dbReference type="Google" id="ProtNLM"/>
    </source>
</evidence>
<dbReference type="Pfam" id="PF12388">
    <property type="entry name" value="Peptidase_M57"/>
    <property type="match status" value="1"/>
</dbReference>
<dbReference type="Gene3D" id="3.40.390.10">
    <property type="entry name" value="Collagenase (Catalytic Domain)"/>
    <property type="match status" value="1"/>
</dbReference>
<name>A0A540WW92_9BACT</name>
<dbReference type="AlphaFoldDB" id="A0A540WW92"/>
<dbReference type="EMBL" id="VIFM01000129">
    <property type="protein sequence ID" value="TQF12684.1"/>
    <property type="molecule type" value="Genomic_DNA"/>
</dbReference>
<dbReference type="OrthoDB" id="5289073at2"/>
<proteinExistence type="predicted"/>
<dbReference type="SUPFAM" id="SSF55486">
    <property type="entry name" value="Metalloproteases ('zincins'), catalytic domain"/>
    <property type="match status" value="1"/>
</dbReference>
<keyword evidence="2" id="KW-1185">Reference proteome</keyword>
<dbReference type="InterPro" id="IPR024079">
    <property type="entry name" value="MetalloPept_cat_dom_sf"/>
</dbReference>
<gene>
    <name evidence="1" type="ORF">FJV41_27780</name>
</gene>
<evidence type="ECO:0000313" key="2">
    <source>
        <dbReference type="Proteomes" id="UP000315369"/>
    </source>
</evidence>
<dbReference type="InterPro" id="IPR024653">
    <property type="entry name" value="Peptidase_M10/M27/M57"/>
</dbReference>
<dbReference type="Proteomes" id="UP000315369">
    <property type="component" value="Unassembled WGS sequence"/>
</dbReference>
<evidence type="ECO:0000313" key="1">
    <source>
        <dbReference type="EMBL" id="TQF12684.1"/>
    </source>
</evidence>
<sequence length="442" mass="47060">MGWGLLVIPLLWSCGSATGDAGGPSASPPAGESARGVVSWEEYQRSARQVVDGKEHYIVEWDLGVSLEALRERYDRYVKAEALGERGAPEPLGTRTSPLIVNTVGGLDDIWPWASRFNLRYCVSNAFGLNKARMVNEMANAAATWRFVADVQFIYDASQDANCTNTNPAVTFSVQPWTGSGACAFFPSGGGCVARTLVINIAGLDPAPPTSPNVTTATVLIHELGHILGFRHEHTRNPIPCFEDNNWRALTAYDVNSTMHYPWCNGVTTSTLNITYPDAAGAALLYGWHTNANVDRSVPATHTHNVSVTAQVAQSFYFPIDVQTNFAEGCFAAGAAPTAAHIRVGNGFAGAVAGVATSVFNTGVQCSPFGATYTWYRATFAGVSMPALSTYTVAFGTGTQPLTIAVDNNNPYSGGTLWDSVGGGRFYATADGRIRVGRLGPP</sequence>
<reference evidence="1 2" key="1">
    <citation type="submission" date="2019-06" db="EMBL/GenBank/DDBJ databases">
        <authorList>
            <person name="Livingstone P."/>
            <person name="Whitworth D."/>
        </authorList>
    </citation>
    <scope>NUCLEOTIDE SEQUENCE [LARGE SCALE GENOMIC DNA]</scope>
    <source>
        <strain evidence="1 2">AM401</strain>
    </source>
</reference>